<dbReference type="InterPro" id="IPR036291">
    <property type="entry name" value="NAD(P)-bd_dom_sf"/>
</dbReference>
<name>A0A372EJF3_9BURK</name>
<evidence type="ECO:0000313" key="2">
    <source>
        <dbReference type="EMBL" id="RFP78805.1"/>
    </source>
</evidence>
<evidence type="ECO:0000313" key="3">
    <source>
        <dbReference type="Proteomes" id="UP000261931"/>
    </source>
</evidence>
<dbReference type="AlphaFoldDB" id="A0A372EJF3"/>
<feature type="domain" description="NAD-dependent epimerase/dehydratase" evidence="1">
    <location>
        <begin position="55"/>
        <end position="217"/>
    </location>
</feature>
<sequence>MHSQPSGGTPQHRVALLDPAQLPERFESVEALEEFLSRPSQALIDDLAQVDGDLMILGVAGKMGPTLARLAKNAAPHKRVIGVARFSDPEVRQRLEAWGIETITANLLDRAAIEALPRVPNIVFAAGHKFGAKDNQALTWAMNTHVPALVADTFRGARIVGFSTGNIYPLTTVGRQGASEKTPPAPLGEYAQSCIGRERMFEYFSAQHGSPGRLFRLNYAIDMRYGVLYDIASKVHRGEAVDVTMGHVNVIWQGDANAQVLRSLRHCTVPATPINCTGPETLSVRWLVDEFAARLGVPARVVGQEAGTALLSDTTLACRLFGYPLVPLGAMLDWVADWVKREQPAFNKPTKFEVRDGAF</sequence>
<dbReference type="RefSeq" id="WP_116959162.1">
    <property type="nucleotide sequence ID" value="NZ_QVLS01000006.1"/>
</dbReference>
<dbReference type="InterPro" id="IPR001509">
    <property type="entry name" value="Epimerase_deHydtase"/>
</dbReference>
<dbReference type="Proteomes" id="UP000261931">
    <property type="component" value="Unassembled WGS sequence"/>
</dbReference>
<gene>
    <name evidence="2" type="ORF">DY262_12020</name>
</gene>
<dbReference type="Pfam" id="PF01370">
    <property type="entry name" value="Epimerase"/>
    <property type="match status" value="1"/>
</dbReference>
<evidence type="ECO:0000259" key="1">
    <source>
        <dbReference type="Pfam" id="PF01370"/>
    </source>
</evidence>
<dbReference type="SUPFAM" id="SSF51735">
    <property type="entry name" value="NAD(P)-binding Rossmann-fold domains"/>
    <property type="match status" value="1"/>
</dbReference>
<dbReference type="EMBL" id="QVLS01000006">
    <property type="protein sequence ID" value="RFP78805.1"/>
    <property type="molecule type" value="Genomic_DNA"/>
</dbReference>
<accession>A0A372EJF3</accession>
<organism evidence="2 3">
    <name type="scientific">Hydrogenophaga borbori</name>
    <dbReference type="NCBI Taxonomy" id="2294117"/>
    <lineage>
        <taxon>Bacteria</taxon>
        <taxon>Pseudomonadati</taxon>
        <taxon>Pseudomonadota</taxon>
        <taxon>Betaproteobacteria</taxon>
        <taxon>Burkholderiales</taxon>
        <taxon>Comamonadaceae</taxon>
        <taxon>Hydrogenophaga</taxon>
    </lineage>
</organism>
<keyword evidence="3" id="KW-1185">Reference proteome</keyword>
<reference evidence="2 3" key="1">
    <citation type="submission" date="2018-08" db="EMBL/GenBank/DDBJ databases">
        <title>Hydrogenophaga sp. LA-38 isolated from sludge.</title>
        <authorList>
            <person name="Im W.-T."/>
        </authorList>
    </citation>
    <scope>NUCLEOTIDE SEQUENCE [LARGE SCALE GENOMIC DNA]</scope>
    <source>
        <strain evidence="2 3">LA-38</strain>
    </source>
</reference>
<dbReference type="Gene3D" id="3.40.50.720">
    <property type="entry name" value="NAD(P)-binding Rossmann-like Domain"/>
    <property type="match status" value="1"/>
</dbReference>
<comment type="caution">
    <text evidence="2">The sequence shown here is derived from an EMBL/GenBank/DDBJ whole genome shotgun (WGS) entry which is preliminary data.</text>
</comment>
<protein>
    <submittedName>
        <fullName evidence="2">NAD(P)-dependent oxidoreductase</fullName>
    </submittedName>
</protein>
<proteinExistence type="predicted"/>